<dbReference type="EMBL" id="LWUJ01000011">
    <property type="protein sequence ID" value="OAL10242.1"/>
    <property type="molecule type" value="Genomic_DNA"/>
</dbReference>
<evidence type="ECO:0000256" key="5">
    <source>
        <dbReference type="ARBA" id="ARBA00022692"/>
    </source>
</evidence>
<evidence type="ECO:0000259" key="9">
    <source>
        <dbReference type="PROSITE" id="PS50928"/>
    </source>
</evidence>
<dbReference type="AlphaFoldDB" id="A0A1A9QCD7"/>
<dbReference type="Pfam" id="PF00528">
    <property type="entry name" value="BPD_transp_1"/>
    <property type="match status" value="1"/>
</dbReference>
<keyword evidence="5 8" id="KW-0812">Transmembrane</keyword>
<evidence type="ECO:0000256" key="2">
    <source>
        <dbReference type="ARBA" id="ARBA00007069"/>
    </source>
</evidence>
<keyword evidence="6 8" id="KW-1133">Transmembrane helix</keyword>
<comment type="similarity">
    <text evidence="2">Belongs to the binding-protein-dependent transport system permease family. CysTW subfamily.</text>
</comment>
<comment type="caution">
    <text evidence="10">The sequence shown here is derived from an EMBL/GenBank/DDBJ whole genome shotgun (WGS) entry which is preliminary data.</text>
</comment>
<feature type="transmembrane region" description="Helical" evidence="8">
    <location>
        <begin position="244"/>
        <end position="262"/>
    </location>
</feature>
<evidence type="ECO:0000256" key="6">
    <source>
        <dbReference type="ARBA" id="ARBA00022989"/>
    </source>
</evidence>
<dbReference type="InterPro" id="IPR035906">
    <property type="entry name" value="MetI-like_sf"/>
</dbReference>
<feature type="transmembrane region" description="Helical" evidence="8">
    <location>
        <begin position="192"/>
        <end position="211"/>
    </location>
</feature>
<protein>
    <submittedName>
        <fullName evidence="10">Polyamine ABC transporter permease</fullName>
    </submittedName>
</protein>
<dbReference type="SUPFAM" id="SSF161098">
    <property type="entry name" value="MetI-like"/>
    <property type="match status" value="1"/>
</dbReference>
<sequence length="276" mass="31001">MLNLFFVGIDRTKKLNNGINIFNFFAFFFIILPIFIVIYHAFNQANGIENNVAAVNMSNVKITIKSLYVAFVTVLFVFLLGYPFAYFVSEVESKKVKSLLILLISSPLWSSYFVKLLGLKTFFDLLYGSSNSTSGIIYVIIGLVYIHLPIAILSFYNVLTQLPRNLINASYDLGSTPPETFSQIILPYTKEALLSAIFLVFLPAFTTVTVADFMDRSPGGSMIGQVINNFIIVDISGSLPKSRASFLTLFVSSIVFLVYFLVKFLPKFLQQKKDND</sequence>
<dbReference type="InterPro" id="IPR000515">
    <property type="entry name" value="MetI-like"/>
</dbReference>
<dbReference type="PROSITE" id="PS50928">
    <property type="entry name" value="ABC_TM1"/>
    <property type="match status" value="1"/>
</dbReference>
<keyword evidence="3 8" id="KW-0813">Transport</keyword>
<evidence type="ECO:0000256" key="1">
    <source>
        <dbReference type="ARBA" id="ARBA00004651"/>
    </source>
</evidence>
<gene>
    <name evidence="10" type="ORF">A6V39_02245</name>
</gene>
<comment type="subcellular location">
    <subcellularLocation>
        <location evidence="1 8">Cell membrane</location>
        <topology evidence="1 8">Multi-pass membrane protein</topology>
    </subcellularLocation>
</comment>
<dbReference type="PANTHER" id="PTHR42929:SF1">
    <property type="entry name" value="INNER MEMBRANE ABC TRANSPORTER PERMEASE PROTEIN YDCU-RELATED"/>
    <property type="match status" value="1"/>
</dbReference>
<feature type="transmembrane region" description="Helical" evidence="8">
    <location>
        <begin position="62"/>
        <end position="87"/>
    </location>
</feature>
<feature type="domain" description="ABC transmembrane type-1" evidence="9">
    <location>
        <begin position="63"/>
        <end position="262"/>
    </location>
</feature>
<evidence type="ECO:0000313" key="10">
    <source>
        <dbReference type="EMBL" id="OAL10242.1"/>
    </source>
</evidence>
<organism evidence="10 11">
    <name type="scientific">Candidatus Mycoplasma haematobovis</name>
    <dbReference type="NCBI Taxonomy" id="432608"/>
    <lineage>
        <taxon>Bacteria</taxon>
        <taxon>Bacillati</taxon>
        <taxon>Mycoplasmatota</taxon>
        <taxon>Mollicutes</taxon>
        <taxon>Mycoplasmataceae</taxon>
        <taxon>Mycoplasma</taxon>
    </lineage>
</organism>
<proteinExistence type="inferred from homology"/>
<name>A0A1A9QCD7_9MOLU</name>
<feature type="transmembrane region" description="Helical" evidence="8">
    <location>
        <begin position="21"/>
        <end position="42"/>
    </location>
</feature>
<dbReference type="STRING" id="432608.A6V39_02245"/>
<keyword evidence="11" id="KW-1185">Reference proteome</keyword>
<evidence type="ECO:0000256" key="7">
    <source>
        <dbReference type="ARBA" id="ARBA00023136"/>
    </source>
</evidence>
<reference evidence="11" key="1">
    <citation type="submission" date="2016-04" db="EMBL/GenBank/DDBJ databases">
        <authorList>
            <person name="Quiroz-Castaneda R.E."/>
            <person name="Martinez-Ocampo F."/>
        </authorList>
    </citation>
    <scope>NUCLEOTIDE SEQUENCE [LARGE SCALE GENOMIC DNA]</scope>
    <source>
        <strain evidence="11">INIFAP01</strain>
    </source>
</reference>
<dbReference type="GO" id="GO:0055085">
    <property type="term" value="P:transmembrane transport"/>
    <property type="evidence" value="ECO:0007669"/>
    <property type="project" value="InterPro"/>
</dbReference>
<keyword evidence="4" id="KW-1003">Cell membrane</keyword>
<evidence type="ECO:0000313" key="11">
    <source>
        <dbReference type="Proteomes" id="UP000077623"/>
    </source>
</evidence>
<dbReference type="PANTHER" id="PTHR42929">
    <property type="entry name" value="INNER MEMBRANE ABC TRANSPORTER PERMEASE PROTEIN YDCU-RELATED-RELATED"/>
    <property type="match status" value="1"/>
</dbReference>
<accession>A0A1A9QCD7</accession>
<evidence type="ECO:0000256" key="4">
    <source>
        <dbReference type="ARBA" id="ARBA00022475"/>
    </source>
</evidence>
<evidence type="ECO:0000256" key="8">
    <source>
        <dbReference type="RuleBase" id="RU363032"/>
    </source>
</evidence>
<dbReference type="RefSeq" id="WP_187150090.1">
    <property type="nucleotide sequence ID" value="NZ_LWUJ01000011.1"/>
</dbReference>
<feature type="transmembrane region" description="Helical" evidence="8">
    <location>
        <begin position="99"/>
        <end position="123"/>
    </location>
</feature>
<evidence type="ECO:0000256" key="3">
    <source>
        <dbReference type="ARBA" id="ARBA00022448"/>
    </source>
</evidence>
<dbReference type="Gene3D" id="1.10.3720.10">
    <property type="entry name" value="MetI-like"/>
    <property type="match status" value="1"/>
</dbReference>
<feature type="transmembrane region" description="Helical" evidence="8">
    <location>
        <begin position="135"/>
        <end position="159"/>
    </location>
</feature>
<dbReference type="GO" id="GO:0005886">
    <property type="term" value="C:plasma membrane"/>
    <property type="evidence" value="ECO:0007669"/>
    <property type="project" value="UniProtKB-SubCell"/>
</dbReference>
<keyword evidence="7 8" id="KW-0472">Membrane</keyword>
<dbReference type="Proteomes" id="UP000077623">
    <property type="component" value="Unassembled WGS sequence"/>
</dbReference>